<name>A0A2N5SEI8_9BASI</name>
<feature type="compositionally biased region" description="Polar residues" evidence="1">
    <location>
        <begin position="14"/>
        <end position="33"/>
    </location>
</feature>
<dbReference type="AlphaFoldDB" id="A0A2N5SEI8"/>
<proteinExistence type="predicted"/>
<organism evidence="2 3">
    <name type="scientific">Puccinia coronata f. sp. avenae</name>
    <dbReference type="NCBI Taxonomy" id="200324"/>
    <lineage>
        <taxon>Eukaryota</taxon>
        <taxon>Fungi</taxon>
        <taxon>Dikarya</taxon>
        <taxon>Basidiomycota</taxon>
        <taxon>Pucciniomycotina</taxon>
        <taxon>Pucciniomycetes</taxon>
        <taxon>Pucciniales</taxon>
        <taxon>Pucciniaceae</taxon>
        <taxon>Puccinia</taxon>
    </lineage>
</organism>
<evidence type="ECO:0000256" key="1">
    <source>
        <dbReference type="SAM" id="MobiDB-lite"/>
    </source>
</evidence>
<accession>A0A2N5SEI8</accession>
<sequence>MPPIVNHGHWESGGPSSQTPRCTGTVPTGQLPSTGDAGARRAREPLLVVSDLGASPRCPSFGRNSLVPAEWGETM</sequence>
<dbReference type="Proteomes" id="UP000235392">
    <property type="component" value="Unassembled WGS sequence"/>
</dbReference>
<dbReference type="EMBL" id="PGCI01000916">
    <property type="protein sequence ID" value="PLW11619.1"/>
    <property type="molecule type" value="Genomic_DNA"/>
</dbReference>
<evidence type="ECO:0000313" key="3">
    <source>
        <dbReference type="Proteomes" id="UP000235392"/>
    </source>
</evidence>
<gene>
    <name evidence="2" type="ORF">PCASD_25238</name>
</gene>
<evidence type="ECO:0000313" key="2">
    <source>
        <dbReference type="EMBL" id="PLW11619.1"/>
    </source>
</evidence>
<feature type="region of interest" description="Disordered" evidence="1">
    <location>
        <begin position="1"/>
        <end position="41"/>
    </location>
</feature>
<protein>
    <submittedName>
        <fullName evidence="2">Uncharacterized protein</fullName>
    </submittedName>
</protein>
<comment type="caution">
    <text evidence="2">The sequence shown here is derived from an EMBL/GenBank/DDBJ whole genome shotgun (WGS) entry which is preliminary data.</text>
</comment>
<reference evidence="2 3" key="1">
    <citation type="submission" date="2017-11" db="EMBL/GenBank/DDBJ databases">
        <title>De novo assembly and phasing of dikaryotic genomes from two isolates of Puccinia coronata f. sp. avenae, the causal agent of oat crown rust.</title>
        <authorList>
            <person name="Miller M.E."/>
            <person name="Zhang Y."/>
            <person name="Omidvar V."/>
            <person name="Sperschneider J."/>
            <person name="Schwessinger B."/>
            <person name="Raley C."/>
            <person name="Palmer J.M."/>
            <person name="Garnica D."/>
            <person name="Upadhyaya N."/>
            <person name="Rathjen J."/>
            <person name="Taylor J.M."/>
            <person name="Park R.F."/>
            <person name="Dodds P.N."/>
            <person name="Hirsch C.D."/>
            <person name="Kianian S.F."/>
            <person name="Figueroa M."/>
        </authorList>
    </citation>
    <scope>NUCLEOTIDE SEQUENCE [LARGE SCALE GENOMIC DNA]</scope>
    <source>
        <strain evidence="2">12SD80</strain>
    </source>
</reference>